<evidence type="ECO:0000313" key="2">
    <source>
        <dbReference type="EMBL" id="KAA9008325.1"/>
    </source>
</evidence>
<proteinExistence type="predicted"/>
<keyword evidence="1" id="KW-0472">Membrane</keyword>
<sequence>MDRIALVFTLAAGAVLALGLAMVAVALGWQSPWVILLCLVLGFLLSGPVVYPAALRIRRHLLTQKESHFGPQERQEPPRDEG</sequence>
<evidence type="ECO:0000256" key="1">
    <source>
        <dbReference type="SAM" id="Phobius"/>
    </source>
</evidence>
<dbReference type="RefSeq" id="WP_150445609.1">
    <property type="nucleotide sequence ID" value="NZ_VYQE01000003.1"/>
</dbReference>
<name>A0A5J5GJK4_9RHOB</name>
<comment type="caution">
    <text evidence="2">The sequence shown here is derived from an EMBL/GenBank/DDBJ whole genome shotgun (WGS) entry which is preliminary data.</text>
</comment>
<gene>
    <name evidence="2" type="ORF">F3S47_12620</name>
</gene>
<dbReference type="Proteomes" id="UP000326554">
    <property type="component" value="Unassembled WGS sequence"/>
</dbReference>
<organism evidence="2 3">
    <name type="scientific">Histidinibacterium aquaticum</name>
    <dbReference type="NCBI Taxonomy" id="2613962"/>
    <lineage>
        <taxon>Bacteria</taxon>
        <taxon>Pseudomonadati</taxon>
        <taxon>Pseudomonadota</taxon>
        <taxon>Alphaproteobacteria</taxon>
        <taxon>Rhodobacterales</taxon>
        <taxon>Paracoccaceae</taxon>
        <taxon>Histidinibacterium</taxon>
    </lineage>
</organism>
<keyword evidence="3" id="KW-1185">Reference proteome</keyword>
<dbReference type="EMBL" id="VYQE01000003">
    <property type="protein sequence ID" value="KAA9008325.1"/>
    <property type="molecule type" value="Genomic_DNA"/>
</dbReference>
<reference evidence="2 3" key="1">
    <citation type="submission" date="2019-09" db="EMBL/GenBank/DDBJ databases">
        <authorList>
            <person name="Park J.-S."/>
            <person name="Choi H.-J."/>
        </authorList>
    </citation>
    <scope>NUCLEOTIDE SEQUENCE [LARGE SCALE GENOMIC DNA]</scope>
    <source>
        <strain evidence="2 3">176SS1-4</strain>
    </source>
</reference>
<protein>
    <submittedName>
        <fullName evidence="2">Uncharacterized protein</fullName>
    </submittedName>
</protein>
<keyword evidence="1" id="KW-0812">Transmembrane</keyword>
<keyword evidence="1" id="KW-1133">Transmembrane helix</keyword>
<feature type="transmembrane region" description="Helical" evidence="1">
    <location>
        <begin position="33"/>
        <end position="55"/>
    </location>
</feature>
<evidence type="ECO:0000313" key="3">
    <source>
        <dbReference type="Proteomes" id="UP000326554"/>
    </source>
</evidence>
<dbReference type="AlphaFoldDB" id="A0A5J5GJK4"/>
<accession>A0A5J5GJK4</accession>